<comment type="caution">
    <text evidence="5">The sequence shown here is derived from an EMBL/GenBank/DDBJ whole genome shotgun (WGS) entry which is preliminary data.</text>
</comment>
<accession>A0A7W6EHY9</accession>
<evidence type="ECO:0000259" key="4">
    <source>
        <dbReference type="Pfam" id="PF07687"/>
    </source>
</evidence>
<dbReference type="GO" id="GO:0016813">
    <property type="term" value="F:hydrolase activity, acting on carbon-nitrogen (but not peptide) bonds, in linear amidines"/>
    <property type="evidence" value="ECO:0007669"/>
    <property type="project" value="InterPro"/>
</dbReference>
<dbReference type="InterPro" id="IPR002933">
    <property type="entry name" value="Peptidase_M20"/>
</dbReference>
<comment type="cofactor">
    <cofactor evidence="3">
        <name>Zn(2+)</name>
        <dbReference type="ChEBI" id="CHEBI:29105"/>
    </cofactor>
    <text evidence="3">Binds 2 Zn(2+) ions per subunit.</text>
</comment>
<keyword evidence="3" id="KW-0862">Zinc</keyword>
<protein>
    <submittedName>
        <fullName evidence="5">N-carbamoyl-L-amino-acid hydrolase</fullName>
        <ecNumber evidence="5">3.5.1.87</ecNumber>
    </submittedName>
</protein>
<dbReference type="NCBIfam" id="NF006769">
    <property type="entry name" value="PRK09290.1-3"/>
    <property type="match status" value="1"/>
</dbReference>
<name>A0A7W6EHY9_9HYPH</name>
<keyword evidence="6" id="KW-1185">Reference proteome</keyword>
<evidence type="ECO:0000256" key="3">
    <source>
        <dbReference type="PIRSR" id="PIRSR001235-1"/>
    </source>
</evidence>
<feature type="binding site" evidence="3">
    <location>
        <position position="84"/>
    </location>
    <ligand>
        <name>Zn(2+)</name>
        <dbReference type="ChEBI" id="CHEBI:29105"/>
        <label>1</label>
    </ligand>
</feature>
<dbReference type="NCBIfam" id="TIGR01879">
    <property type="entry name" value="hydantase"/>
    <property type="match status" value="1"/>
</dbReference>
<feature type="domain" description="Peptidase M20 dimerisation" evidence="4">
    <location>
        <begin position="210"/>
        <end position="312"/>
    </location>
</feature>
<dbReference type="GO" id="GO:0046872">
    <property type="term" value="F:metal ion binding"/>
    <property type="evidence" value="ECO:0007669"/>
    <property type="project" value="UniProtKB-KW"/>
</dbReference>
<dbReference type="Pfam" id="PF07687">
    <property type="entry name" value="M20_dimer"/>
    <property type="match status" value="1"/>
</dbReference>
<dbReference type="PIRSF" id="PIRSF001235">
    <property type="entry name" value="Amidase_carbamoylase"/>
    <property type="match status" value="1"/>
</dbReference>
<dbReference type="EC" id="3.5.1.87" evidence="5"/>
<evidence type="ECO:0000313" key="6">
    <source>
        <dbReference type="Proteomes" id="UP000537592"/>
    </source>
</evidence>
<dbReference type="RefSeq" id="WP_183753620.1">
    <property type="nucleotide sequence ID" value="NZ_JACICC010000006.1"/>
</dbReference>
<dbReference type="CDD" id="cd03884">
    <property type="entry name" value="M20_bAS"/>
    <property type="match status" value="1"/>
</dbReference>
<gene>
    <name evidence="5" type="ORF">FHS81_002662</name>
</gene>
<feature type="binding site" evidence="3">
    <location>
        <position position="95"/>
    </location>
    <ligand>
        <name>Zn(2+)</name>
        <dbReference type="ChEBI" id="CHEBI:29105"/>
        <label>1</label>
    </ligand>
</feature>
<dbReference type="NCBIfam" id="NF006771">
    <property type="entry name" value="PRK09290.1-5"/>
    <property type="match status" value="1"/>
</dbReference>
<dbReference type="PANTHER" id="PTHR32494">
    <property type="entry name" value="ALLANTOATE DEIMINASE-RELATED"/>
    <property type="match status" value="1"/>
</dbReference>
<feature type="binding site" evidence="3">
    <location>
        <position position="191"/>
    </location>
    <ligand>
        <name>Zn(2+)</name>
        <dbReference type="ChEBI" id="CHEBI:29105"/>
        <label>1</label>
    </ligand>
</feature>
<dbReference type="SUPFAM" id="SSF55031">
    <property type="entry name" value="Bacterial exopeptidase dimerisation domain"/>
    <property type="match status" value="1"/>
</dbReference>
<dbReference type="Pfam" id="PF01546">
    <property type="entry name" value="Peptidase_M20"/>
    <property type="match status" value="1"/>
</dbReference>
<feature type="binding site" evidence="3">
    <location>
        <position position="130"/>
    </location>
    <ligand>
        <name>Zn(2+)</name>
        <dbReference type="ChEBI" id="CHEBI:29105"/>
        <label>2</label>
    </ligand>
</feature>
<dbReference type="InterPro" id="IPR011650">
    <property type="entry name" value="Peptidase_M20_dimer"/>
</dbReference>
<keyword evidence="2 5" id="KW-0378">Hydrolase</keyword>
<dbReference type="AlphaFoldDB" id="A0A7W6EHY9"/>
<dbReference type="Gene3D" id="3.30.70.360">
    <property type="match status" value="1"/>
</dbReference>
<comment type="similarity">
    <text evidence="1">Belongs to the peptidase M20 family.</text>
</comment>
<dbReference type="PANTHER" id="PTHR32494:SF5">
    <property type="entry name" value="ALLANTOATE AMIDOHYDROLASE"/>
    <property type="match status" value="1"/>
</dbReference>
<proteinExistence type="inferred from homology"/>
<sequence>MPDTISINADRLLGTIFETAQFGGLPNGGVARLTLSRHDKEVRDWLRAQCEALGLDVAVDAVGNMFATRPGREAGTLPIAMGSHLDTQPTGGRYDGILGVLGALEVLRTLDEAGITTHAPLTLVNWTNEEGSRFSPAMLGSGVYAGVYSPDYACSRTDVNGETFGAALDGIGYRGDVPAGSVPLGALFELHIEQGPILEAENAVIGVVQGVQGLNWYEVELTGRAAHTGSTPMSMRRNALLAAARIIESVDAVARDHAPHAVGSVGFIEAHPNSNNVIPGFVRLMVDLRHPDDAVLSQMASAVERAIADAAHSADVTAEFRKVAETAAVSFDDECIEAVRDAAATSGYASRDIISGAGHDSVHLSRLVPTTMIFVPSEGGLSHNAAEFTAPHECAAGVQVLLDAVLAYDRRTAANRAGNAG</sequence>
<dbReference type="EMBL" id="JACICC010000006">
    <property type="protein sequence ID" value="MBB3810561.1"/>
    <property type="molecule type" value="Genomic_DNA"/>
</dbReference>
<dbReference type="Proteomes" id="UP000537592">
    <property type="component" value="Unassembled WGS sequence"/>
</dbReference>
<dbReference type="InterPro" id="IPR010158">
    <property type="entry name" value="Amidase_Cbmase"/>
</dbReference>
<keyword evidence="3" id="KW-0479">Metal-binding</keyword>
<evidence type="ECO:0000313" key="5">
    <source>
        <dbReference type="EMBL" id="MBB3810561.1"/>
    </source>
</evidence>
<feature type="binding site" evidence="3">
    <location>
        <position position="383"/>
    </location>
    <ligand>
        <name>Zn(2+)</name>
        <dbReference type="ChEBI" id="CHEBI:29105"/>
        <label>2</label>
    </ligand>
</feature>
<evidence type="ECO:0000256" key="1">
    <source>
        <dbReference type="ARBA" id="ARBA00006153"/>
    </source>
</evidence>
<dbReference type="InterPro" id="IPR036264">
    <property type="entry name" value="Bact_exopeptidase_dim_dom"/>
</dbReference>
<dbReference type="Gene3D" id="3.40.630.10">
    <property type="entry name" value="Zn peptidases"/>
    <property type="match status" value="1"/>
</dbReference>
<organism evidence="5 6">
    <name type="scientific">Pseudochelatococcus contaminans</name>
    <dbReference type="NCBI Taxonomy" id="1538103"/>
    <lineage>
        <taxon>Bacteria</taxon>
        <taxon>Pseudomonadati</taxon>
        <taxon>Pseudomonadota</taxon>
        <taxon>Alphaproteobacteria</taxon>
        <taxon>Hyphomicrobiales</taxon>
        <taxon>Chelatococcaceae</taxon>
        <taxon>Pseudochelatococcus</taxon>
    </lineage>
</organism>
<dbReference type="GO" id="GO:0050538">
    <property type="term" value="F:N-carbamoyl-L-amino-acid hydrolase activity"/>
    <property type="evidence" value="ECO:0007669"/>
    <property type="project" value="UniProtKB-EC"/>
</dbReference>
<dbReference type="SUPFAM" id="SSF53187">
    <property type="entry name" value="Zn-dependent exopeptidases"/>
    <property type="match status" value="1"/>
</dbReference>
<evidence type="ECO:0000256" key="2">
    <source>
        <dbReference type="ARBA" id="ARBA00022801"/>
    </source>
</evidence>
<feature type="binding site" evidence="3">
    <location>
        <position position="95"/>
    </location>
    <ligand>
        <name>Zn(2+)</name>
        <dbReference type="ChEBI" id="CHEBI:29105"/>
        <label>2</label>
    </ligand>
</feature>
<reference evidence="5 6" key="1">
    <citation type="submission" date="2020-08" db="EMBL/GenBank/DDBJ databases">
        <title>Genomic Encyclopedia of Type Strains, Phase IV (KMG-IV): sequencing the most valuable type-strain genomes for metagenomic binning, comparative biology and taxonomic classification.</title>
        <authorList>
            <person name="Goeker M."/>
        </authorList>
    </citation>
    <scope>NUCLEOTIDE SEQUENCE [LARGE SCALE GENOMIC DNA]</scope>
    <source>
        <strain evidence="5 6">DSM 28760</strain>
    </source>
</reference>